<feature type="binding site" evidence="9">
    <location>
        <position position="73"/>
    </location>
    <ligand>
        <name>substrate</name>
    </ligand>
</feature>
<organism evidence="11 12">
    <name type="scientific">Neolewinella xylanilytica</name>
    <dbReference type="NCBI Taxonomy" id="1514080"/>
    <lineage>
        <taxon>Bacteria</taxon>
        <taxon>Pseudomonadati</taxon>
        <taxon>Bacteroidota</taxon>
        <taxon>Saprospiria</taxon>
        <taxon>Saprospirales</taxon>
        <taxon>Lewinellaceae</taxon>
        <taxon>Neolewinella</taxon>
    </lineage>
</organism>
<dbReference type="SUPFAM" id="SSF52374">
    <property type="entry name" value="Nucleotidylyl transferase"/>
    <property type="match status" value="1"/>
</dbReference>
<comment type="caution">
    <text evidence="11">The sequence shown here is derived from an EMBL/GenBank/DDBJ whole genome shotgun (WGS) entry which is preliminary data.</text>
</comment>
<evidence type="ECO:0000256" key="4">
    <source>
        <dbReference type="ARBA" id="ARBA00022741"/>
    </source>
</evidence>
<feature type="binding site" evidence="9">
    <location>
        <begin position="9"/>
        <end position="10"/>
    </location>
    <ligand>
        <name>ATP</name>
        <dbReference type="ChEBI" id="CHEBI:30616"/>
    </ligand>
</feature>
<keyword evidence="4 9" id="KW-0547">Nucleotide-binding</keyword>
<feature type="binding site" evidence="9">
    <location>
        <position position="87"/>
    </location>
    <ligand>
        <name>substrate</name>
    </ligand>
</feature>
<comment type="subunit">
    <text evidence="9">Homohexamer.</text>
</comment>
<keyword evidence="7 9" id="KW-0173">Coenzyme A biosynthesis</keyword>
<feature type="site" description="Transition state stabilizer" evidence="9">
    <location>
        <position position="17"/>
    </location>
</feature>
<evidence type="ECO:0000256" key="5">
    <source>
        <dbReference type="ARBA" id="ARBA00022840"/>
    </source>
</evidence>
<dbReference type="EC" id="2.7.7.3" evidence="9"/>
<protein>
    <recommendedName>
        <fullName evidence="9">Phosphopantetheine adenylyltransferase</fullName>
        <ecNumber evidence="9">2.7.7.3</ecNumber>
    </recommendedName>
    <alternativeName>
        <fullName evidence="9">Dephospho-CoA pyrophosphorylase</fullName>
    </alternativeName>
    <alternativeName>
        <fullName evidence="9">Pantetheine-phosphate adenylyltransferase</fullName>
        <shortName evidence="9">PPAT</shortName>
    </alternativeName>
</protein>
<dbReference type="EMBL" id="PTJC01000006">
    <property type="protein sequence ID" value="PPK85403.1"/>
    <property type="molecule type" value="Genomic_DNA"/>
</dbReference>
<dbReference type="GO" id="GO:0005737">
    <property type="term" value="C:cytoplasm"/>
    <property type="evidence" value="ECO:0007669"/>
    <property type="project" value="UniProtKB-SubCell"/>
</dbReference>
<dbReference type="PANTHER" id="PTHR21342">
    <property type="entry name" value="PHOSPHOPANTETHEINE ADENYLYLTRANSFERASE"/>
    <property type="match status" value="1"/>
</dbReference>
<dbReference type="Gene3D" id="3.40.50.620">
    <property type="entry name" value="HUPs"/>
    <property type="match status" value="1"/>
</dbReference>
<evidence type="ECO:0000256" key="9">
    <source>
        <dbReference type="HAMAP-Rule" id="MF_00151"/>
    </source>
</evidence>
<dbReference type="PRINTS" id="PR01020">
    <property type="entry name" value="LPSBIOSNTHSS"/>
</dbReference>
<comment type="cofactor">
    <cofactor evidence="9">
        <name>Mg(2+)</name>
        <dbReference type="ChEBI" id="CHEBI:18420"/>
    </cofactor>
</comment>
<keyword evidence="2 9" id="KW-0808">Transferase</keyword>
<feature type="binding site" evidence="9">
    <location>
        <position position="98"/>
    </location>
    <ligand>
        <name>ATP</name>
        <dbReference type="ChEBI" id="CHEBI:30616"/>
    </ligand>
</feature>
<comment type="subcellular location">
    <subcellularLocation>
        <location evidence="9">Cytoplasm</location>
    </subcellularLocation>
</comment>
<feature type="binding site" evidence="9">
    <location>
        <position position="41"/>
    </location>
    <ligand>
        <name>substrate</name>
    </ligand>
</feature>
<keyword evidence="12" id="KW-1185">Reference proteome</keyword>
<comment type="similarity">
    <text evidence="9">Belongs to the bacterial CoaD family.</text>
</comment>
<dbReference type="InterPro" id="IPR014729">
    <property type="entry name" value="Rossmann-like_a/b/a_fold"/>
</dbReference>
<dbReference type="RefSeq" id="WP_104419905.1">
    <property type="nucleotide sequence ID" value="NZ_PTJC01000006.1"/>
</dbReference>
<accession>A0A2S6I2L9</accession>
<dbReference type="AlphaFoldDB" id="A0A2S6I2L9"/>
<evidence type="ECO:0000256" key="3">
    <source>
        <dbReference type="ARBA" id="ARBA00022695"/>
    </source>
</evidence>
<feature type="binding site" evidence="9">
    <location>
        <begin position="123"/>
        <end position="129"/>
    </location>
    <ligand>
        <name>ATP</name>
        <dbReference type="ChEBI" id="CHEBI:30616"/>
    </ligand>
</feature>
<name>A0A2S6I2L9_9BACT</name>
<evidence type="ECO:0000259" key="10">
    <source>
        <dbReference type="Pfam" id="PF01467"/>
    </source>
</evidence>
<keyword evidence="6 9" id="KW-0460">Magnesium</keyword>
<dbReference type="Pfam" id="PF01467">
    <property type="entry name" value="CTP_transf_like"/>
    <property type="match status" value="1"/>
</dbReference>
<dbReference type="GO" id="GO:0005524">
    <property type="term" value="F:ATP binding"/>
    <property type="evidence" value="ECO:0007669"/>
    <property type="project" value="UniProtKB-KW"/>
</dbReference>
<evidence type="ECO:0000313" key="12">
    <source>
        <dbReference type="Proteomes" id="UP000237662"/>
    </source>
</evidence>
<dbReference type="UniPathway" id="UPA00241">
    <property type="reaction ID" value="UER00355"/>
</dbReference>
<dbReference type="OrthoDB" id="9806661at2"/>
<comment type="pathway">
    <text evidence="9">Cofactor biosynthesis; coenzyme A biosynthesis; CoA from (R)-pantothenate: step 4/5.</text>
</comment>
<proteinExistence type="inferred from homology"/>
<feature type="binding site" evidence="9">
    <location>
        <position position="17"/>
    </location>
    <ligand>
        <name>ATP</name>
        <dbReference type="ChEBI" id="CHEBI:30616"/>
    </ligand>
</feature>
<dbReference type="HAMAP" id="MF_00151">
    <property type="entry name" value="PPAT_bact"/>
    <property type="match status" value="1"/>
</dbReference>
<dbReference type="GO" id="GO:0004595">
    <property type="term" value="F:pantetheine-phosphate adenylyltransferase activity"/>
    <property type="evidence" value="ECO:0007669"/>
    <property type="project" value="UniProtKB-UniRule"/>
</dbReference>
<keyword evidence="5 9" id="KW-0067">ATP-binding</keyword>
<keyword evidence="3 9" id="KW-0548">Nucleotidyltransferase</keyword>
<dbReference type="InterPro" id="IPR001980">
    <property type="entry name" value="PPAT"/>
</dbReference>
<feature type="binding site" evidence="9">
    <location>
        <begin position="88"/>
        <end position="90"/>
    </location>
    <ligand>
        <name>ATP</name>
        <dbReference type="ChEBI" id="CHEBI:30616"/>
    </ligand>
</feature>
<dbReference type="PANTHER" id="PTHR21342:SF1">
    <property type="entry name" value="PHOSPHOPANTETHEINE ADENYLYLTRANSFERASE"/>
    <property type="match status" value="1"/>
</dbReference>
<dbReference type="InterPro" id="IPR004821">
    <property type="entry name" value="Cyt_trans-like"/>
</dbReference>
<feature type="domain" description="Cytidyltransferase-like" evidence="10">
    <location>
        <begin position="5"/>
        <end position="133"/>
    </location>
</feature>
<dbReference type="GO" id="GO:0015937">
    <property type="term" value="P:coenzyme A biosynthetic process"/>
    <property type="evidence" value="ECO:0007669"/>
    <property type="project" value="UniProtKB-UniRule"/>
</dbReference>
<evidence type="ECO:0000256" key="1">
    <source>
        <dbReference type="ARBA" id="ARBA00022490"/>
    </source>
</evidence>
<evidence type="ECO:0000256" key="7">
    <source>
        <dbReference type="ARBA" id="ARBA00022993"/>
    </source>
</evidence>
<dbReference type="NCBIfam" id="TIGR00125">
    <property type="entry name" value="cyt_tran_rel"/>
    <property type="match status" value="1"/>
</dbReference>
<comment type="function">
    <text evidence="9">Reversibly transfers an adenylyl group from ATP to 4'-phosphopantetheine, yielding dephospho-CoA (dPCoA) and pyrophosphate.</text>
</comment>
<dbReference type="CDD" id="cd02163">
    <property type="entry name" value="PPAT"/>
    <property type="match status" value="1"/>
</dbReference>
<evidence type="ECO:0000256" key="6">
    <source>
        <dbReference type="ARBA" id="ARBA00022842"/>
    </source>
</evidence>
<comment type="catalytic activity">
    <reaction evidence="8 9">
        <text>(R)-4'-phosphopantetheine + ATP + H(+) = 3'-dephospho-CoA + diphosphate</text>
        <dbReference type="Rhea" id="RHEA:19801"/>
        <dbReference type="ChEBI" id="CHEBI:15378"/>
        <dbReference type="ChEBI" id="CHEBI:30616"/>
        <dbReference type="ChEBI" id="CHEBI:33019"/>
        <dbReference type="ChEBI" id="CHEBI:57328"/>
        <dbReference type="ChEBI" id="CHEBI:61723"/>
        <dbReference type="EC" id="2.7.7.3"/>
    </reaction>
</comment>
<reference evidence="11 12" key="1">
    <citation type="submission" date="2018-02" db="EMBL/GenBank/DDBJ databases">
        <title>Genomic Encyclopedia of Archaeal and Bacterial Type Strains, Phase II (KMG-II): from individual species to whole genera.</title>
        <authorList>
            <person name="Goeker M."/>
        </authorList>
    </citation>
    <scope>NUCLEOTIDE SEQUENCE [LARGE SCALE GENOMIC DNA]</scope>
    <source>
        <strain evidence="11 12">DSM 29526</strain>
    </source>
</reference>
<evidence type="ECO:0000256" key="8">
    <source>
        <dbReference type="ARBA" id="ARBA00029346"/>
    </source>
</evidence>
<keyword evidence="1 9" id="KW-0963">Cytoplasm</keyword>
<evidence type="ECO:0000313" key="11">
    <source>
        <dbReference type="EMBL" id="PPK85403.1"/>
    </source>
</evidence>
<dbReference type="Proteomes" id="UP000237662">
    <property type="component" value="Unassembled WGS sequence"/>
</dbReference>
<sequence>MKTAVFPGSFDPITTGHVELVKRAVPLFDRVVVAVGVNSQKSYLFDLEQRMEWLREVFAGDDRISVDSFEGLTAHYCKQIGARYLLRGLRNASDFDYEKTISQLNEIVGEGLETIFLISQPAYSHISSTIVREIIKGGGDARPFLPPQLELPPRYDTPA</sequence>
<evidence type="ECO:0000256" key="2">
    <source>
        <dbReference type="ARBA" id="ARBA00022679"/>
    </source>
</evidence>
<feature type="binding site" evidence="9">
    <location>
        <position position="9"/>
    </location>
    <ligand>
        <name>substrate</name>
    </ligand>
</feature>
<dbReference type="NCBIfam" id="TIGR01510">
    <property type="entry name" value="coaD_prev_kdtB"/>
    <property type="match status" value="1"/>
</dbReference>
<gene>
    <name evidence="9" type="primary">coaD</name>
    <name evidence="11" type="ORF">CLV84_2299</name>
</gene>